<dbReference type="SUPFAM" id="SSF49899">
    <property type="entry name" value="Concanavalin A-like lectins/glucanases"/>
    <property type="match status" value="1"/>
</dbReference>
<accession>X1L286</accession>
<evidence type="ECO:0000313" key="1">
    <source>
        <dbReference type="EMBL" id="GAI13447.1"/>
    </source>
</evidence>
<dbReference type="AlphaFoldDB" id="X1L286"/>
<dbReference type="Pfam" id="PF13385">
    <property type="entry name" value="Laminin_G_3"/>
    <property type="match status" value="1"/>
</dbReference>
<name>X1L286_9ZZZZ</name>
<dbReference type="InterPro" id="IPR013320">
    <property type="entry name" value="ConA-like_dom_sf"/>
</dbReference>
<sequence>GWRLLQDSPSANVWHCVVCTLDGIGNVSQIYLDGVAYGTSGACPAVNIGGVIRVGSRYALSETWHAFDGVLGEAVIYSRILTPQEIQHNYEATKWRYE</sequence>
<evidence type="ECO:0008006" key="2">
    <source>
        <dbReference type="Google" id="ProtNLM"/>
    </source>
</evidence>
<dbReference type="Gene3D" id="2.60.120.200">
    <property type="match status" value="1"/>
</dbReference>
<protein>
    <recommendedName>
        <fullName evidence="2">LamG-like jellyroll fold domain-containing protein</fullName>
    </recommendedName>
</protein>
<feature type="non-terminal residue" evidence="1">
    <location>
        <position position="1"/>
    </location>
</feature>
<gene>
    <name evidence="1" type="ORF">S06H3_09060</name>
</gene>
<comment type="caution">
    <text evidence="1">The sequence shown here is derived from an EMBL/GenBank/DDBJ whole genome shotgun (WGS) entry which is preliminary data.</text>
</comment>
<organism evidence="1">
    <name type="scientific">marine sediment metagenome</name>
    <dbReference type="NCBI Taxonomy" id="412755"/>
    <lineage>
        <taxon>unclassified sequences</taxon>
        <taxon>metagenomes</taxon>
        <taxon>ecological metagenomes</taxon>
    </lineage>
</organism>
<proteinExistence type="predicted"/>
<reference evidence="1" key="1">
    <citation type="journal article" date="2014" name="Front. Microbiol.">
        <title>High frequency of phylogenetically diverse reductive dehalogenase-homologous genes in deep subseafloor sedimentary metagenomes.</title>
        <authorList>
            <person name="Kawai M."/>
            <person name="Futagami T."/>
            <person name="Toyoda A."/>
            <person name="Takaki Y."/>
            <person name="Nishi S."/>
            <person name="Hori S."/>
            <person name="Arai W."/>
            <person name="Tsubouchi T."/>
            <person name="Morono Y."/>
            <person name="Uchiyama I."/>
            <person name="Ito T."/>
            <person name="Fujiyama A."/>
            <person name="Inagaki F."/>
            <person name="Takami H."/>
        </authorList>
    </citation>
    <scope>NUCLEOTIDE SEQUENCE</scope>
    <source>
        <strain evidence="1">Expedition CK06-06</strain>
    </source>
</reference>
<dbReference type="EMBL" id="BARV01003924">
    <property type="protein sequence ID" value="GAI13447.1"/>
    <property type="molecule type" value="Genomic_DNA"/>
</dbReference>